<comment type="caution">
    <text evidence="2">The sequence shown here is derived from an EMBL/GenBank/DDBJ whole genome shotgun (WGS) entry which is preliminary data.</text>
</comment>
<organism evidence="2 3">
    <name type="scientific">Thalassotalea insulae</name>
    <dbReference type="NCBI Taxonomy" id="2056778"/>
    <lineage>
        <taxon>Bacteria</taxon>
        <taxon>Pseudomonadati</taxon>
        <taxon>Pseudomonadota</taxon>
        <taxon>Gammaproteobacteria</taxon>
        <taxon>Alteromonadales</taxon>
        <taxon>Colwelliaceae</taxon>
        <taxon>Thalassotalea</taxon>
    </lineage>
</organism>
<keyword evidence="1" id="KW-0812">Transmembrane</keyword>
<proteinExistence type="predicted"/>
<evidence type="ECO:0000313" key="3">
    <source>
        <dbReference type="Proteomes" id="UP001157186"/>
    </source>
</evidence>
<feature type="transmembrane region" description="Helical" evidence="1">
    <location>
        <begin position="74"/>
        <end position="99"/>
    </location>
</feature>
<sequence>MTLVTILLMAMITFLSRYLLIHPRVPLKLGAKMVNFLSFSAPAVLTAIWVPIVFIENGQLNTQLSNPYLLASSVAIVIAWKTHNIYWTLVVSLFVFVGLQLL</sequence>
<dbReference type="RefSeq" id="WP_284245958.1">
    <property type="nucleotide sequence ID" value="NZ_BSST01000001.1"/>
</dbReference>
<feature type="transmembrane region" description="Helical" evidence="1">
    <location>
        <begin position="6"/>
        <end position="21"/>
    </location>
</feature>
<reference evidence="2 3" key="1">
    <citation type="submission" date="2023-03" db="EMBL/GenBank/DDBJ databases">
        <title>Draft genome sequence of Thalassotalea insulae KCTC 62186T.</title>
        <authorList>
            <person name="Sawabe T."/>
        </authorList>
    </citation>
    <scope>NUCLEOTIDE SEQUENCE [LARGE SCALE GENOMIC DNA]</scope>
    <source>
        <strain evidence="2 3">KCTC 62186</strain>
    </source>
</reference>
<gene>
    <name evidence="2" type="ORF">tinsulaeT_33410</name>
</gene>
<protein>
    <submittedName>
        <fullName evidence="2">Branched-chain amino acid ABC transporter</fullName>
    </submittedName>
</protein>
<accession>A0ABQ6H0P2</accession>
<dbReference type="Pfam" id="PF05437">
    <property type="entry name" value="AzlD"/>
    <property type="match status" value="1"/>
</dbReference>
<dbReference type="EMBL" id="BSST01000001">
    <property type="protein sequence ID" value="GLX80001.1"/>
    <property type="molecule type" value="Genomic_DNA"/>
</dbReference>
<evidence type="ECO:0000313" key="2">
    <source>
        <dbReference type="EMBL" id="GLX80001.1"/>
    </source>
</evidence>
<dbReference type="InterPro" id="IPR008407">
    <property type="entry name" value="Brnchd-chn_aa_trnsp_AzlD"/>
</dbReference>
<feature type="transmembrane region" description="Helical" evidence="1">
    <location>
        <begin position="33"/>
        <end position="54"/>
    </location>
</feature>
<keyword evidence="1" id="KW-1133">Transmembrane helix</keyword>
<name>A0ABQ6H0P2_9GAMM</name>
<keyword evidence="3" id="KW-1185">Reference proteome</keyword>
<dbReference type="Proteomes" id="UP001157186">
    <property type="component" value="Unassembled WGS sequence"/>
</dbReference>
<keyword evidence="1" id="KW-0472">Membrane</keyword>
<evidence type="ECO:0000256" key="1">
    <source>
        <dbReference type="SAM" id="Phobius"/>
    </source>
</evidence>